<comment type="similarity">
    <text evidence="7">Belongs to the glycosyltransferase 87 family.</text>
</comment>
<dbReference type="GO" id="GO:0005886">
    <property type="term" value="C:plasma membrane"/>
    <property type="evidence" value="ECO:0007669"/>
    <property type="project" value="UniProtKB-SubCell"/>
</dbReference>
<reference evidence="10 11" key="2">
    <citation type="submission" date="2019-01" db="EMBL/GenBank/DDBJ databases">
        <title>Tautonia sociabilis, a novel thermotolerant planctomycete of Isosphaeraceae family, isolated from a 4000 m deep subterranean habitat.</title>
        <authorList>
            <person name="Kovaleva O.L."/>
            <person name="Elcheninov A.G."/>
            <person name="Van Heerden E."/>
            <person name="Toshchakov S.V."/>
            <person name="Novikov A."/>
            <person name="Bonch-Osmolovskaya E.A."/>
            <person name="Kublanov I.V."/>
        </authorList>
    </citation>
    <scope>NUCLEOTIDE SEQUENCE [LARGE SCALE GENOMIC DNA]</scope>
    <source>
        <strain evidence="10 11">GM2012</strain>
    </source>
</reference>
<evidence type="ECO:0000256" key="4">
    <source>
        <dbReference type="ARBA" id="ARBA00022692"/>
    </source>
</evidence>
<name>A0A432MIN8_9BACT</name>
<dbReference type="OrthoDB" id="8096476at2"/>
<comment type="subcellular location">
    <subcellularLocation>
        <location evidence="1">Cell membrane</location>
        <topology evidence="1">Multi-pass membrane protein</topology>
    </subcellularLocation>
</comment>
<reference evidence="10 11" key="1">
    <citation type="submission" date="2018-12" db="EMBL/GenBank/DDBJ databases">
        <authorList>
            <person name="Toschakov S.V."/>
        </authorList>
    </citation>
    <scope>NUCLEOTIDE SEQUENCE [LARGE SCALE GENOMIC DNA]</scope>
    <source>
        <strain evidence="10 11">GM2012</strain>
    </source>
</reference>
<dbReference type="EMBL" id="RYZH01000026">
    <property type="protein sequence ID" value="RUL87090.1"/>
    <property type="molecule type" value="Genomic_DNA"/>
</dbReference>
<evidence type="ECO:0000256" key="2">
    <source>
        <dbReference type="ARBA" id="ARBA00022475"/>
    </source>
</evidence>
<keyword evidence="11" id="KW-1185">Reference proteome</keyword>
<evidence type="ECO:0000256" key="9">
    <source>
        <dbReference type="SAM" id="Phobius"/>
    </source>
</evidence>
<evidence type="ECO:0000256" key="8">
    <source>
        <dbReference type="SAM" id="MobiDB-lite"/>
    </source>
</evidence>
<evidence type="ECO:0000256" key="7">
    <source>
        <dbReference type="ARBA" id="ARBA00024033"/>
    </source>
</evidence>
<dbReference type="Proteomes" id="UP000280296">
    <property type="component" value="Unassembled WGS sequence"/>
</dbReference>
<dbReference type="AlphaFoldDB" id="A0A432MIN8"/>
<keyword evidence="3" id="KW-0808">Transferase</keyword>
<keyword evidence="6 9" id="KW-0472">Membrane</keyword>
<proteinExistence type="inferred from homology"/>
<evidence type="ECO:0000313" key="11">
    <source>
        <dbReference type="Proteomes" id="UP000280296"/>
    </source>
</evidence>
<keyword evidence="5 9" id="KW-1133">Transmembrane helix</keyword>
<gene>
    <name evidence="10" type="ORF">TsocGM_14240</name>
</gene>
<feature type="region of interest" description="Disordered" evidence="8">
    <location>
        <begin position="390"/>
        <end position="455"/>
    </location>
</feature>
<keyword evidence="2" id="KW-1003">Cell membrane</keyword>
<feature type="compositionally biased region" description="Pro residues" evidence="8">
    <location>
        <begin position="440"/>
        <end position="455"/>
    </location>
</feature>
<evidence type="ECO:0000256" key="6">
    <source>
        <dbReference type="ARBA" id="ARBA00023136"/>
    </source>
</evidence>
<dbReference type="Pfam" id="PF09594">
    <property type="entry name" value="GT87"/>
    <property type="match status" value="1"/>
</dbReference>
<organism evidence="10 11">
    <name type="scientific">Tautonia sociabilis</name>
    <dbReference type="NCBI Taxonomy" id="2080755"/>
    <lineage>
        <taxon>Bacteria</taxon>
        <taxon>Pseudomonadati</taxon>
        <taxon>Planctomycetota</taxon>
        <taxon>Planctomycetia</taxon>
        <taxon>Isosphaerales</taxon>
        <taxon>Isosphaeraceae</taxon>
        <taxon>Tautonia</taxon>
    </lineage>
</organism>
<dbReference type="GO" id="GO:0016758">
    <property type="term" value="F:hexosyltransferase activity"/>
    <property type="evidence" value="ECO:0007669"/>
    <property type="project" value="InterPro"/>
</dbReference>
<feature type="transmembrane region" description="Helical" evidence="9">
    <location>
        <begin position="197"/>
        <end position="215"/>
    </location>
</feature>
<feature type="compositionally biased region" description="Gly residues" evidence="8">
    <location>
        <begin position="398"/>
        <end position="408"/>
    </location>
</feature>
<evidence type="ECO:0000256" key="5">
    <source>
        <dbReference type="ARBA" id="ARBA00022989"/>
    </source>
</evidence>
<keyword evidence="4 9" id="KW-0812">Transmembrane</keyword>
<sequence length="455" mass="47762">MPARPRRPARRPPTGDRHRPASLRAARIGWGVLLAASTIKAAVAPESHSVFPEYWKASREWFSGEPIGALMTRQYLPYFTDLIAPIAALPLRWSGAVWAILSIGAVAAALRAMLDEVFPALPARARAGIWLIVPMIGLQGYANGQSNPMILAGLMGATVASRRGHRTGAALLLAASSFKIYPIAFGLVLSALDPKRLAPRFAAALLGFMALPLLLHPASGSWARLEAIASYASSGEHLEAFRGTLIGLREFLDVCGVSLSSRQYLAIQAGSGGVLCLALWRARSGGEGDRELLLRAFVLTSLWFAVFSPSVEPPTLVLGGVALAWCAVDSWRAGGRFGRAVTIAAVILAGPVQTSMFGPLGDRLSLGGTLASPALLLVWARELGRARSRAEEAREAGTGTGTGLGGGPTPARRRGDRAAAAATAEAIEGRPRRTVSGPRRPSPPLRPAPGPGSGP</sequence>
<protein>
    <submittedName>
        <fullName evidence="10">DUF2029 domain-containing protein</fullName>
    </submittedName>
</protein>
<comment type="caution">
    <text evidence="10">The sequence shown here is derived from an EMBL/GenBank/DDBJ whole genome shotgun (WGS) entry which is preliminary data.</text>
</comment>
<feature type="transmembrane region" description="Helical" evidence="9">
    <location>
        <begin position="169"/>
        <end position="190"/>
    </location>
</feature>
<evidence type="ECO:0000256" key="3">
    <source>
        <dbReference type="ARBA" id="ARBA00022679"/>
    </source>
</evidence>
<dbReference type="InterPro" id="IPR018584">
    <property type="entry name" value="GT87"/>
</dbReference>
<accession>A0A432MIN8</accession>
<dbReference type="RefSeq" id="WP_126726134.1">
    <property type="nucleotide sequence ID" value="NZ_RYZH01000026.1"/>
</dbReference>
<evidence type="ECO:0000256" key="1">
    <source>
        <dbReference type="ARBA" id="ARBA00004651"/>
    </source>
</evidence>
<evidence type="ECO:0000313" key="10">
    <source>
        <dbReference type="EMBL" id="RUL87090.1"/>
    </source>
</evidence>